<keyword evidence="10" id="KW-1185">Reference proteome</keyword>
<dbReference type="PANTHER" id="PTHR34975:SF2">
    <property type="entry name" value="SPORE GERMINATION PROTEIN A2"/>
    <property type="match status" value="1"/>
</dbReference>
<feature type="transmembrane region" description="Helical" evidence="8">
    <location>
        <begin position="178"/>
        <end position="197"/>
    </location>
</feature>
<evidence type="ECO:0000256" key="4">
    <source>
        <dbReference type="ARBA" id="ARBA00022544"/>
    </source>
</evidence>
<evidence type="ECO:0000256" key="8">
    <source>
        <dbReference type="SAM" id="Phobius"/>
    </source>
</evidence>
<evidence type="ECO:0000256" key="5">
    <source>
        <dbReference type="ARBA" id="ARBA00022692"/>
    </source>
</evidence>
<organism evidence="9 10">
    <name type="scientific">Cohnella terricola</name>
    <dbReference type="NCBI Taxonomy" id="1289167"/>
    <lineage>
        <taxon>Bacteria</taxon>
        <taxon>Bacillati</taxon>
        <taxon>Bacillota</taxon>
        <taxon>Bacilli</taxon>
        <taxon>Bacillales</taxon>
        <taxon>Paenibacillaceae</taxon>
        <taxon>Cohnella</taxon>
    </lineage>
</organism>
<feature type="transmembrane region" description="Helical" evidence="8">
    <location>
        <begin position="110"/>
        <end position="128"/>
    </location>
</feature>
<evidence type="ECO:0000256" key="6">
    <source>
        <dbReference type="ARBA" id="ARBA00022989"/>
    </source>
</evidence>
<accession>A0A559JT55</accession>
<evidence type="ECO:0000313" key="10">
    <source>
        <dbReference type="Proteomes" id="UP000316330"/>
    </source>
</evidence>
<comment type="subcellular location">
    <subcellularLocation>
        <location evidence="1">Membrane</location>
        <topology evidence="1">Multi-pass membrane protein</topology>
    </subcellularLocation>
</comment>
<dbReference type="PANTHER" id="PTHR34975">
    <property type="entry name" value="SPORE GERMINATION PROTEIN A2"/>
    <property type="match status" value="1"/>
</dbReference>
<dbReference type="RefSeq" id="WP_144698678.1">
    <property type="nucleotide sequence ID" value="NZ_VNJJ01000002.1"/>
</dbReference>
<comment type="similarity">
    <text evidence="2">Belongs to the amino acid-polyamine-organocation (APC) superfamily. Spore germination protein (SGP) (TC 2.A.3.9) family.</text>
</comment>
<keyword evidence="6 8" id="KW-1133">Transmembrane helix</keyword>
<dbReference type="GO" id="GO:0009847">
    <property type="term" value="P:spore germination"/>
    <property type="evidence" value="ECO:0007669"/>
    <property type="project" value="InterPro"/>
</dbReference>
<evidence type="ECO:0000256" key="2">
    <source>
        <dbReference type="ARBA" id="ARBA00007998"/>
    </source>
</evidence>
<feature type="transmembrane region" description="Helical" evidence="8">
    <location>
        <begin position="79"/>
        <end position="98"/>
    </location>
</feature>
<comment type="caution">
    <text evidence="9">The sequence shown here is derived from an EMBL/GenBank/DDBJ whole genome shotgun (WGS) entry which is preliminary data.</text>
</comment>
<dbReference type="OrthoDB" id="2381278at2"/>
<keyword evidence="5 8" id="KW-0812">Transmembrane</keyword>
<evidence type="ECO:0000256" key="7">
    <source>
        <dbReference type="ARBA" id="ARBA00023136"/>
    </source>
</evidence>
<protein>
    <submittedName>
        <fullName evidence="9">GerAB/ArcD/ProY family transporter</fullName>
    </submittedName>
</protein>
<keyword evidence="4" id="KW-0309">Germination</keyword>
<proteinExistence type="inferred from homology"/>
<feature type="transmembrane region" description="Helical" evidence="8">
    <location>
        <begin position="324"/>
        <end position="347"/>
    </location>
</feature>
<sequence>MNKIQTVTLLFLLQLASVFAVLPERMIAASSGGHWIAVTILFAVELLLLWLYLKALSLFPGKTVVEICIGAWGKWGTRLAVIPLLVFLMLDLILLAYYQSIEIKTVLLQQTPIAATSVLFVFLCLYGAWKGLAVIIRASIGWFFLFMPFVLFSVLISIKNFKFHYMFPLWSGSMSFLFHPDFYVGTVIFAGFLFLGMTSSETRIGFGKAAGAVGFSFVFALFSVYIPLLLFGQETAIHLQYPLLLASDTIDMEWVVFDWLPSFYVVSSSALGILKVSVLLWMFVSLLHRLFMPKANSRWILSFACVILYLSCQLIPNIGVLNSYLYLNSYFCLYATIVFPILVFLAAQRRRKKVSA</sequence>
<dbReference type="EMBL" id="VNJJ01000002">
    <property type="protein sequence ID" value="TVY03059.1"/>
    <property type="molecule type" value="Genomic_DNA"/>
</dbReference>
<keyword evidence="7 8" id="KW-0472">Membrane</keyword>
<dbReference type="GO" id="GO:0016020">
    <property type="term" value="C:membrane"/>
    <property type="evidence" value="ECO:0007669"/>
    <property type="project" value="UniProtKB-SubCell"/>
</dbReference>
<gene>
    <name evidence="9" type="ORF">FPZ45_03995</name>
</gene>
<feature type="transmembrane region" description="Helical" evidence="8">
    <location>
        <begin position="263"/>
        <end position="287"/>
    </location>
</feature>
<feature type="transmembrane region" description="Helical" evidence="8">
    <location>
        <begin position="140"/>
        <end position="158"/>
    </location>
</feature>
<dbReference type="Pfam" id="PF03845">
    <property type="entry name" value="Spore_permease"/>
    <property type="match status" value="1"/>
</dbReference>
<feature type="transmembrane region" description="Helical" evidence="8">
    <location>
        <begin position="299"/>
        <end position="318"/>
    </location>
</feature>
<evidence type="ECO:0000313" key="9">
    <source>
        <dbReference type="EMBL" id="TVY03059.1"/>
    </source>
</evidence>
<dbReference type="InterPro" id="IPR004761">
    <property type="entry name" value="Spore_GerAB"/>
</dbReference>
<reference evidence="9 10" key="1">
    <citation type="submission" date="2019-07" db="EMBL/GenBank/DDBJ databases">
        <authorList>
            <person name="Kim J."/>
        </authorList>
    </citation>
    <scope>NUCLEOTIDE SEQUENCE [LARGE SCALE GENOMIC DNA]</scope>
    <source>
        <strain evidence="9 10">G13</strain>
    </source>
</reference>
<feature type="transmembrane region" description="Helical" evidence="8">
    <location>
        <begin position="209"/>
        <end position="231"/>
    </location>
</feature>
<dbReference type="AlphaFoldDB" id="A0A559JT55"/>
<keyword evidence="3" id="KW-0813">Transport</keyword>
<evidence type="ECO:0000256" key="3">
    <source>
        <dbReference type="ARBA" id="ARBA00022448"/>
    </source>
</evidence>
<dbReference type="Proteomes" id="UP000316330">
    <property type="component" value="Unassembled WGS sequence"/>
</dbReference>
<evidence type="ECO:0000256" key="1">
    <source>
        <dbReference type="ARBA" id="ARBA00004141"/>
    </source>
</evidence>
<name>A0A559JT55_9BACL</name>
<feature type="transmembrane region" description="Helical" evidence="8">
    <location>
        <begin position="36"/>
        <end position="53"/>
    </location>
</feature>